<feature type="compositionally biased region" description="Polar residues" evidence="6">
    <location>
        <begin position="284"/>
        <end position="294"/>
    </location>
</feature>
<reference evidence="9" key="1">
    <citation type="submission" date="2025-08" db="UniProtKB">
        <authorList>
            <consortium name="RefSeq"/>
        </authorList>
    </citation>
    <scope>IDENTIFICATION</scope>
</reference>
<dbReference type="Pfam" id="PF15511">
    <property type="entry name" value="CENP-T_C"/>
    <property type="match status" value="1"/>
</dbReference>
<evidence type="ECO:0000313" key="9">
    <source>
        <dbReference type="RefSeq" id="XP_005091321.1"/>
    </source>
</evidence>
<feature type="region of interest" description="Disordered" evidence="6">
    <location>
        <begin position="798"/>
        <end position="823"/>
    </location>
</feature>
<feature type="compositionally biased region" description="Polar residues" evidence="6">
    <location>
        <begin position="439"/>
        <end position="457"/>
    </location>
</feature>
<keyword evidence="4" id="KW-0158">Chromosome</keyword>
<evidence type="ECO:0000313" key="8">
    <source>
        <dbReference type="Proteomes" id="UP000694888"/>
    </source>
</evidence>
<dbReference type="InterPro" id="IPR009072">
    <property type="entry name" value="Histone-fold"/>
</dbReference>
<feature type="compositionally biased region" description="Basic and acidic residues" evidence="6">
    <location>
        <begin position="400"/>
        <end position="418"/>
    </location>
</feature>
<dbReference type="PANTHER" id="PTHR46904">
    <property type="entry name" value="CENTROMERE PROTEIN T"/>
    <property type="match status" value="1"/>
</dbReference>
<feature type="region of interest" description="Disordered" evidence="6">
    <location>
        <begin position="1"/>
        <end position="90"/>
    </location>
</feature>
<gene>
    <name evidence="9" type="primary">LOC101858910</name>
</gene>
<protein>
    <submittedName>
        <fullName evidence="9">Protein hsr-9</fullName>
    </submittedName>
</protein>
<evidence type="ECO:0000256" key="2">
    <source>
        <dbReference type="ARBA" id="ARBA00004286"/>
    </source>
</evidence>
<feature type="region of interest" description="Disordered" evidence="6">
    <location>
        <begin position="221"/>
        <end position="673"/>
    </location>
</feature>
<evidence type="ECO:0000256" key="5">
    <source>
        <dbReference type="ARBA" id="ARBA00023242"/>
    </source>
</evidence>
<dbReference type="Gene3D" id="1.10.20.10">
    <property type="entry name" value="Histone, subunit A"/>
    <property type="match status" value="1"/>
</dbReference>
<dbReference type="RefSeq" id="XP_005091321.1">
    <property type="nucleotide sequence ID" value="XM_005091264.3"/>
</dbReference>
<dbReference type="GeneID" id="101858910"/>
<feature type="compositionally biased region" description="Basic and acidic residues" evidence="6">
    <location>
        <begin position="250"/>
        <end position="259"/>
    </location>
</feature>
<accession>A0ABM0JDQ9</accession>
<feature type="compositionally biased region" description="Polar residues" evidence="6">
    <location>
        <begin position="381"/>
        <end position="396"/>
    </location>
</feature>
<feature type="compositionally biased region" description="Basic and acidic residues" evidence="6">
    <location>
        <begin position="22"/>
        <end position="32"/>
    </location>
</feature>
<name>A0ABM0JDQ9_APLCA</name>
<evidence type="ECO:0000259" key="7">
    <source>
        <dbReference type="Pfam" id="PF15511"/>
    </source>
</evidence>
<evidence type="ECO:0000256" key="3">
    <source>
        <dbReference type="ARBA" id="ARBA00010137"/>
    </source>
</evidence>
<dbReference type="InterPro" id="IPR028255">
    <property type="entry name" value="CENP-T"/>
</dbReference>
<dbReference type="SUPFAM" id="SSF47113">
    <property type="entry name" value="Histone-fold"/>
    <property type="match status" value="1"/>
</dbReference>
<comment type="similarity">
    <text evidence="3">Belongs to the CENP-T/CNN1 family.</text>
</comment>
<evidence type="ECO:0000256" key="4">
    <source>
        <dbReference type="ARBA" id="ARBA00022454"/>
    </source>
</evidence>
<feature type="compositionally biased region" description="Polar residues" evidence="6">
    <location>
        <begin position="494"/>
        <end position="519"/>
    </location>
</feature>
<evidence type="ECO:0000256" key="1">
    <source>
        <dbReference type="ARBA" id="ARBA00004123"/>
    </source>
</evidence>
<dbReference type="Proteomes" id="UP000694888">
    <property type="component" value="Unplaced"/>
</dbReference>
<dbReference type="InterPro" id="IPR035425">
    <property type="entry name" value="CENP-T/H4_C"/>
</dbReference>
<feature type="domain" description="CENP-T/Histone H4 histone fold" evidence="7">
    <location>
        <begin position="825"/>
        <end position="917"/>
    </location>
</feature>
<feature type="compositionally biased region" description="Low complexity" evidence="6">
    <location>
        <begin position="34"/>
        <end position="47"/>
    </location>
</feature>
<dbReference type="PANTHER" id="PTHR46904:SF1">
    <property type="entry name" value="CENTROMERE PROTEIN T"/>
    <property type="match status" value="1"/>
</dbReference>
<feature type="compositionally biased region" description="Basic and acidic residues" evidence="6">
    <location>
        <begin position="469"/>
        <end position="478"/>
    </location>
</feature>
<feature type="compositionally biased region" description="Polar residues" evidence="6">
    <location>
        <begin position="527"/>
        <end position="541"/>
    </location>
</feature>
<feature type="compositionally biased region" description="Polar residues" evidence="6">
    <location>
        <begin position="353"/>
        <end position="373"/>
    </location>
</feature>
<dbReference type="CDD" id="cd22920">
    <property type="entry name" value="HFD_CENP-T"/>
    <property type="match status" value="1"/>
</dbReference>
<feature type="compositionally biased region" description="Polar residues" evidence="6">
    <location>
        <begin position="301"/>
        <end position="318"/>
    </location>
</feature>
<keyword evidence="8" id="KW-1185">Reference proteome</keyword>
<feature type="compositionally biased region" description="Basic and acidic residues" evidence="6">
    <location>
        <begin position="563"/>
        <end position="579"/>
    </location>
</feature>
<feature type="compositionally biased region" description="Basic and acidic residues" evidence="6">
    <location>
        <begin position="640"/>
        <end position="649"/>
    </location>
</feature>
<feature type="compositionally biased region" description="Polar residues" evidence="6">
    <location>
        <begin position="1"/>
        <end position="12"/>
    </location>
</feature>
<sequence>MSVQHHQLSSSRQNDEPPFQNHESETDGRTIKDSNSNNANVSASENYSRNHGLSVKRAGERTPKRQSRRVSEAKYPGSGSKTTSKRSFRTPVQILPLLPSNDVRKSASKSFIMMPETGDQDTPRTHIEAFLANVNSVEAKTVRNEPGPSVSAQQSARRHSPRKQMSRDSFKVPTSHSLLRKSFPSVDMTPSSKLTPRTHIWNLVNAGEEQTPVTRVAVPADTSAPDNGADLRTHSGLGQEVSMSPITKSSESEFREDFSSRSGYQKKAARRSFHLLSDEHAETEQGQYPLSQGGQEVHLSPMSNLQQSEILDSSASPSERSKRTARRSFRIPFSADMDPVLNKTTEKKLTPGQEVSSPRRSNRSVENWNTSALHSKDKFSISDTSAKSSKEQNNLEDASFEERSEKDVYNDLPSDERSSAVVADASNRKREEQEVLADASSSGIKNRSAIKSMNASSFHGEDELTDMMDISKKSRKETNVLSDAASPRRSDRSVNNTNTSLSNGQNRSLNQADATTYKSSEGHELSAGTSSPERMNRSSMNRKADSSRGTDRASNVFDALSKSNKEQEFLADASSKKSIYDISDNSIEDTFRTPTARQLKRGQSRDTLSASRSVGEGARSTPKTSGNKRKLTPSSTRMSDLSKKRKEGDQSDMLALDPRSSTPLKRSKSFFHSTKRQSAMAAYLSNAEDFAAENVSMGGLPDISPIRPYSRSALGGDGDHVEAAEPEEIPEYSSRSKARSVPSASKEQTEMQDDSTDDEHLGQYSPLKTPHIDMNVRKEVSTLHKKQGRLRPVNLIENTNMQSNQPKEGLSQKRRVRRTPDTTLPRRSVKFFAQRHSSSKLSNDALEEIEHASETFWANTFKALEVFALHAGRKTVNEEDVILLMKTQGIVNSTRDLHDLIREYLPMELRSELIPVAKP</sequence>
<keyword evidence="5" id="KW-0539">Nucleus</keyword>
<organism evidence="8 9">
    <name type="scientific">Aplysia californica</name>
    <name type="common">California sea hare</name>
    <dbReference type="NCBI Taxonomy" id="6500"/>
    <lineage>
        <taxon>Eukaryota</taxon>
        <taxon>Metazoa</taxon>
        <taxon>Spiralia</taxon>
        <taxon>Lophotrochozoa</taxon>
        <taxon>Mollusca</taxon>
        <taxon>Gastropoda</taxon>
        <taxon>Heterobranchia</taxon>
        <taxon>Euthyneura</taxon>
        <taxon>Tectipleura</taxon>
        <taxon>Aplysiida</taxon>
        <taxon>Aplysioidea</taxon>
        <taxon>Aplysiidae</taxon>
        <taxon>Aplysia</taxon>
    </lineage>
</organism>
<evidence type="ECO:0000256" key="6">
    <source>
        <dbReference type="SAM" id="MobiDB-lite"/>
    </source>
</evidence>
<feature type="compositionally biased region" description="Basic and acidic residues" evidence="6">
    <location>
        <begin position="542"/>
        <end position="551"/>
    </location>
</feature>
<feature type="region of interest" description="Disordered" evidence="6">
    <location>
        <begin position="141"/>
        <end position="176"/>
    </location>
</feature>
<feature type="region of interest" description="Disordered" evidence="6">
    <location>
        <begin position="710"/>
        <end position="775"/>
    </location>
</feature>
<proteinExistence type="inferred from homology"/>
<comment type="subcellular location">
    <subcellularLocation>
        <location evidence="2">Chromosome</location>
    </subcellularLocation>
    <subcellularLocation>
        <location evidence="1">Nucleus</location>
    </subcellularLocation>
</comment>